<feature type="domain" description="SusD-like N-terminal" evidence="7">
    <location>
        <begin position="26"/>
        <end position="231"/>
    </location>
</feature>
<comment type="caution">
    <text evidence="8">The sequence shown here is derived from an EMBL/GenBank/DDBJ whole genome shotgun (WGS) entry which is preliminary data.</text>
</comment>
<dbReference type="EMBL" id="BBWV01000003">
    <property type="protein sequence ID" value="GAO44660.1"/>
    <property type="molecule type" value="Genomic_DNA"/>
</dbReference>
<evidence type="ECO:0000256" key="2">
    <source>
        <dbReference type="ARBA" id="ARBA00006275"/>
    </source>
</evidence>
<dbReference type="Gene3D" id="1.25.40.390">
    <property type="match status" value="1"/>
</dbReference>
<keyword evidence="3" id="KW-0732">Signal</keyword>
<proteinExistence type="inferred from homology"/>
<dbReference type="InterPro" id="IPR011990">
    <property type="entry name" value="TPR-like_helical_dom_sf"/>
</dbReference>
<protein>
    <recommendedName>
        <fullName evidence="10">RagB/SusD family nutrient uptake outer membrane protein</fullName>
    </recommendedName>
</protein>
<dbReference type="Pfam" id="PF07980">
    <property type="entry name" value="SusD_RagB"/>
    <property type="match status" value="1"/>
</dbReference>
<evidence type="ECO:0000313" key="9">
    <source>
        <dbReference type="Proteomes" id="UP000033121"/>
    </source>
</evidence>
<keyword evidence="5" id="KW-0998">Cell outer membrane</keyword>
<comment type="subcellular location">
    <subcellularLocation>
        <location evidence="1">Cell outer membrane</location>
    </subcellularLocation>
</comment>
<evidence type="ECO:0008006" key="10">
    <source>
        <dbReference type="Google" id="ProtNLM"/>
    </source>
</evidence>
<evidence type="ECO:0000313" key="8">
    <source>
        <dbReference type="EMBL" id="GAO44660.1"/>
    </source>
</evidence>
<dbReference type="InterPro" id="IPR033985">
    <property type="entry name" value="SusD-like_N"/>
</dbReference>
<feature type="domain" description="RagB/SusD" evidence="6">
    <location>
        <begin position="334"/>
        <end position="636"/>
    </location>
</feature>
<dbReference type="GO" id="GO:0009279">
    <property type="term" value="C:cell outer membrane"/>
    <property type="evidence" value="ECO:0007669"/>
    <property type="project" value="UniProtKB-SubCell"/>
</dbReference>
<organism evidence="8 9">
    <name type="scientific">Flavihumibacter petaseus NBRC 106054</name>
    <dbReference type="NCBI Taxonomy" id="1220578"/>
    <lineage>
        <taxon>Bacteria</taxon>
        <taxon>Pseudomonadati</taxon>
        <taxon>Bacteroidota</taxon>
        <taxon>Chitinophagia</taxon>
        <taxon>Chitinophagales</taxon>
        <taxon>Chitinophagaceae</taxon>
        <taxon>Flavihumibacter</taxon>
    </lineage>
</organism>
<comment type="similarity">
    <text evidence="2">Belongs to the SusD family.</text>
</comment>
<dbReference type="PROSITE" id="PS51257">
    <property type="entry name" value="PROKAR_LIPOPROTEIN"/>
    <property type="match status" value="1"/>
</dbReference>
<keyword evidence="9" id="KW-1185">Reference proteome</keyword>
<gene>
    <name evidence="8" type="ORF">FPE01S_03_06990</name>
</gene>
<evidence type="ECO:0000256" key="4">
    <source>
        <dbReference type="ARBA" id="ARBA00023136"/>
    </source>
</evidence>
<evidence type="ECO:0000259" key="6">
    <source>
        <dbReference type="Pfam" id="PF07980"/>
    </source>
</evidence>
<evidence type="ECO:0000259" key="7">
    <source>
        <dbReference type="Pfam" id="PF14322"/>
    </source>
</evidence>
<reference evidence="8 9" key="1">
    <citation type="submission" date="2015-04" db="EMBL/GenBank/DDBJ databases">
        <title>Whole genome shotgun sequence of Flavihumibacter petaseus NBRC 106054.</title>
        <authorList>
            <person name="Miyazawa S."/>
            <person name="Hosoyama A."/>
            <person name="Hashimoto M."/>
            <person name="Noguchi M."/>
            <person name="Tsuchikane K."/>
            <person name="Ohji S."/>
            <person name="Yamazoe A."/>
            <person name="Ichikawa N."/>
            <person name="Kimura A."/>
            <person name="Fujita N."/>
        </authorList>
    </citation>
    <scope>NUCLEOTIDE SEQUENCE [LARGE SCALE GENOMIC DNA]</scope>
    <source>
        <strain evidence="8 9">NBRC 106054</strain>
    </source>
</reference>
<dbReference type="RefSeq" id="WP_046370548.1">
    <property type="nucleotide sequence ID" value="NZ_BBWV01000003.1"/>
</dbReference>
<dbReference type="AlphaFoldDB" id="A0A0E9N5N9"/>
<dbReference type="Proteomes" id="UP000033121">
    <property type="component" value="Unassembled WGS sequence"/>
</dbReference>
<sequence>MKAKKFFVYIWLVATGSILVTSCKKYLDVVPDNVATIDYAFRNRLEAEKYLFTCYNTLQQLSRVDLNPGFTTSGEVVMPSFWGEPQMFMDGFQILRGTQTAINPTLNFWDGKGGAPSMYQAIRRCNILIDNISLPPDLSPQEKKRWTAEAKFLKAYYHFWLTRMYGPIPVIRTNLPVSATSEEVRIPREHVDTVFNYVVALLDEAITDLPEEIQVESNEMGRITKTIARAVKAEVRVTQASPLFNGNPDMAALKDKEGNALFAPETDPKKWEVAVAACKEAIDACHAANYQLYHFVAPGNLGQVSDSTKLLLTLQNAVTDDWNDEEIWALNPGYNYQRVTAARLTPGAMNNYYIYGQFGSTINTAEMFYSNHGVPIEEDKTWNYAERFNLTTGNEANRFYVEQGYTTVQLHLNREPRFYASLGFDGGKWFGNGQLSDATAYHLQGRIGGPAGKTDGTRYNVSGYWPKKLIHYQTVLDENITSEVWYPWPVIRMAGLYLLYAEALNESEGPTGNALQWINQVRNRAGLENVETAWTQYSKYPAAYTTKDGLRKIIQHERRIELCFEGQAGWDLRRWKTMADVLSRPIQGWDIDQSEAGYYYRPRTILTPSFQTRDYFWPILTDNLSVNPKLVQNLYW</sequence>
<dbReference type="Pfam" id="PF14322">
    <property type="entry name" value="SusD-like_3"/>
    <property type="match status" value="1"/>
</dbReference>
<evidence type="ECO:0000256" key="3">
    <source>
        <dbReference type="ARBA" id="ARBA00022729"/>
    </source>
</evidence>
<evidence type="ECO:0000256" key="5">
    <source>
        <dbReference type="ARBA" id="ARBA00023237"/>
    </source>
</evidence>
<name>A0A0E9N5N9_9BACT</name>
<dbReference type="InterPro" id="IPR012944">
    <property type="entry name" value="SusD_RagB_dom"/>
</dbReference>
<dbReference type="STRING" id="1220578.FPE01S_03_06990"/>
<evidence type="ECO:0000256" key="1">
    <source>
        <dbReference type="ARBA" id="ARBA00004442"/>
    </source>
</evidence>
<keyword evidence="4" id="KW-0472">Membrane</keyword>
<accession>A0A0E9N5N9</accession>
<dbReference type="SUPFAM" id="SSF48452">
    <property type="entry name" value="TPR-like"/>
    <property type="match status" value="1"/>
</dbReference>
<dbReference type="OrthoDB" id="608091at2"/>